<keyword evidence="1" id="KW-0540">Nuclease</keyword>
<dbReference type="Gene3D" id="3.90.1140.10">
    <property type="entry name" value="Cyclic phosphodiesterase"/>
    <property type="match status" value="2"/>
</dbReference>
<sequence length="346" mass="39469">MQFGCGFAKPGTTYIPTPAWMTLKMSYLVSYSESSDDDDDDDDDSHSTQLVSSTTDVDRSSEYQSVNKESPKSASYHSDAMLNGLKDTCTLREGVSEERLEAAEQRVTRSTPLTTEERFGVLQSRRKRKLDGSLSVEKESLYVPNSIQRMYEDKHRVPVDNPALHQNRVRSFPHEVGNWATHVYIQVVRDKHLVSFVKNLLELLMPQEFELLPEFHISLSRTVIIRHHWIEPLMDSLKEKLQPISTTFVCLELSEDDTELLNYVQAVDSCFKDFKLAPYYKNPSFHISVGWCLGDVVNNVSFEKLSKAKVMLSDFIAAHPDLGLVYAHQVFCRTGNKSFVVTLKES</sequence>
<dbReference type="GO" id="GO:0005634">
    <property type="term" value="C:nucleus"/>
    <property type="evidence" value="ECO:0007669"/>
    <property type="project" value="TreeGrafter"/>
</dbReference>
<feature type="compositionally biased region" description="Acidic residues" evidence="8">
    <location>
        <begin position="34"/>
        <end position="44"/>
    </location>
</feature>
<protein>
    <recommendedName>
        <fullName evidence="6">U6 snRNA phosphodiesterase 1</fullName>
    </recommendedName>
    <alternativeName>
        <fullName evidence="7">3'-5' RNA exonuclease USB1</fullName>
    </alternativeName>
</protein>
<dbReference type="Pfam" id="PF09749">
    <property type="entry name" value="HVSL"/>
    <property type="match status" value="2"/>
</dbReference>
<evidence type="ECO:0000256" key="4">
    <source>
        <dbReference type="ARBA" id="ARBA00023242"/>
    </source>
</evidence>
<dbReference type="EMBL" id="BMAT01000721">
    <property type="protein sequence ID" value="GFR71865.1"/>
    <property type="molecule type" value="Genomic_DNA"/>
</dbReference>
<evidence type="ECO:0000256" key="3">
    <source>
        <dbReference type="ARBA" id="ARBA00023239"/>
    </source>
</evidence>
<keyword evidence="2" id="KW-0378">Hydrolase</keyword>
<evidence type="ECO:0000256" key="5">
    <source>
        <dbReference type="ARBA" id="ARBA00029300"/>
    </source>
</evidence>
<proteinExistence type="predicted"/>
<comment type="catalytic activity">
    <reaction evidence="5">
        <text>a 3'-end uridylyl-uridine-RNA = a 3'-end 2',3'-cyclophospho-uridine-RNA + uridine</text>
        <dbReference type="Rhea" id="RHEA:46052"/>
        <dbReference type="Rhea" id="RHEA-COMP:17384"/>
        <dbReference type="Rhea" id="RHEA-COMP:17385"/>
        <dbReference type="ChEBI" id="CHEBI:16704"/>
        <dbReference type="ChEBI" id="CHEBI:85643"/>
        <dbReference type="ChEBI" id="CHEBI:85644"/>
    </reaction>
    <physiologicalReaction direction="left-to-right" evidence="5">
        <dbReference type="Rhea" id="RHEA:46053"/>
    </physiologicalReaction>
</comment>
<accession>A0AAV4FG64</accession>
<feature type="region of interest" description="Disordered" evidence="8">
    <location>
        <begin position="32"/>
        <end position="79"/>
    </location>
</feature>
<comment type="caution">
    <text evidence="9">The sequence shown here is derived from an EMBL/GenBank/DDBJ whole genome shotgun (WGS) entry which is preliminary data.</text>
</comment>
<dbReference type="GO" id="GO:0000175">
    <property type="term" value="F:3'-5'-RNA exonuclease activity"/>
    <property type="evidence" value="ECO:0007669"/>
    <property type="project" value="TreeGrafter"/>
</dbReference>
<evidence type="ECO:0000256" key="6">
    <source>
        <dbReference type="ARBA" id="ARBA00029543"/>
    </source>
</evidence>
<dbReference type="GO" id="GO:0016829">
    <property type="term" value="F:lyase activity"/>
    <property type="evidence" value="ECO:0007669"/>
    <property type="project" value="UniProtKB-KW"/>
</dbReference>
<name>A0AAV4FG64_9GAST</name>
<keyword evidence="3" id="KW-0456">Lyase</keyword>
<dbReference type="PANTHER" id="PTHR13522">
    <property type="entry name" value="U6 SNRNA PHOSPHODIESTERASE 1"/>
    <property type="match status" value="1"/>
</dbReference>
<evidence type="ECO:0000256" key="7">
    <source>
        <dbReference type="ARBA" id="ARBA00030030"/>
    </source>
</evidence>
<evidence type="ECO:0000313" key="9">
    <source>
        <dbReference type="EMBL" id="GFR71865.1"/>
    </source>
</evidence>
<feature type="compositionally biased region" description="Polar residues" evidence="8">
    <location>
        <begin position="62"/>
        <end position="76"/>
    </location>
</feature>
<evidence type="ECO:0000256" key="2">
    <source>
        <dbReference type="ARBA" id="ARBA00022801"/>
    </source>
</evidence>
<keyword evidence="10" id="KW-1185">Reference proteome</keyword>
<reference evidence="9 10" key="1">
    <citation type="journal article" date="2021" name="Elife">
        <title>Chloroplast acquisition without the gene transfer in kleptoplastic sea slugs, Plakobranchus ocellatus.</title>
        <authorList>
            <person name="Maeda T."/>
            <person name="Takahashi S."/>
            <person name="Yoshida T."/>
            <person name="Shimamura S."/>
            <person name="Takaki Y."/>
            <person name="Nagai Y."/>
            <person name="Toyoda A."/>
            <person name="Suzuki Y."/>
            <person name="Arimoto A."/>
            <person name="Ishii H."/>
            <person name="Satoh N."/>
            <person name="Nishiyama T."/>
            <person name="Hasebe M."/>
            <person name="Maruyama T."/>
            <person name="Minagawa J."/>
            <person name="Obokata J."/>
            <person name="Shigenobu S."/>
        </authorList>
    </citation>
    <scope>NUCLEOTIDE SEQUENCE [LARGE SCALE GENOMIC DNA]</scope>
</reference>
<evidence type="ECO:0000256" key="8">
    <source>
        <dbReference type="SAM" id="MobiDB-lite"/>
    </source>
</evidence>
<evidence type="ECO:0000313" key="10">
    <source>
        <dbReference type="Proteomes" id="UP000762676"/>
    </source>
</evidence>
<dbReference type="AlphaFoldDB" id="A0AAV4FG64"/>
<dbReference type="PANTHER" id="PTHR13522:SF3">
    <property type="entry name" value="U6 SNRNA PHOSPHODIESTERASE 1"/>
    <property type="match status" value="1"/>
</dbReference>
<dbReference type="Proteomes" id="UP000762676">
    <property type="component" value="Unassembled WGS sequence"/>
</dbReference>
<keyword evidence="4" id="KW-0539">Nucleus</keyword>
<organism evidence="9 10">
    <name type="scientific">Elysia marginata</name>
    <dbReference type="NCBI Taxonomy" id="1093978"/>
    <lineage>
        <taxon>Eukaryota</taxon>
        <taxon>Metazoa</taxon>
        <taxon>Spiralia</taxon>
        <taxon>Lophotrochozoa</taxon>
        <taxon>Mollusca</taxon>
        <taxon>Gastropoda</taxon>
        <taxon>Heterobranchia</taxon>
        <taxon>Euthyneura</taxon>
        <taxon>Panpulmonata</taxon>
        <taxon>Sacoglossa</taxon>
        <taxon>Placobranchoidea</taxon>
        <taxon>Plakobranchidae</taxon>
        <taxon>Elysia</taxon>
    </lineage>
</organism>
<dbReference type="GO" id="GO:0034477">
    <property type="term" value="P:U6 snRNA 3'-end processing"/>
    <property type="evidence" value="ECO:0007669"/>
    <property type="project" value="InterPro"/>
</dbReference>
<evidence type="ECO:0000256" key="1">
    <source>
        <dbReference type="ARBA" id="ARBA00022722"/>
    </source>
</evidence>
<gene>
    <name evidence="9" type="ORF">ElyMa_000363900</name>
</gene>
<dbReference type="InterPro" id="IPR027521">
    <property type="entry name" value="Usb1"/>
</dbReference>